<keyword evidence="8" id="KW-1185">Reference proteome</keyword>
<comment type="subcellular location">
    <subcellularLocation>
        <location evidence="6">Cytoplasm</location>
    </subcellularLocation>
</comment>
<keyword evidence="3 6" id="KW-0489">Methyltransferase</keyword>
<evidence type="ECO:0000256" key="1">
    <source>
        <dbReference type="ARBA" id="ARBA00022490"/>
    </source>
</evidence>
<gene>
    <name evidence="6" type="primary">rsmG</name>
    <name evidence="7" type="ORF">B6S12_02175</name>
</gene>
<dbReference type="GO" id="GO:0070043">
    <property type="term" value="F:rRNA (guanine-N7-)-methyltransferase activity"/>
    <property type="evidence" value="ECO:0007669"/>
    <property type="project" value="UniProtKB-UniRule"/>
</dbReference>
<dbReference type="InterPro" id="IPR029063">
    <property type="entry name" value="SAM-dependent_MTases_sf"/>
</dbReference>
<evidence type="ECO:0000256" key="2">
    <source>
        <dbReference type="ARBA" id="ARBA00022552"/>
    </source>
</evidence>
<dbReference type="AlphaFoldDB" id="A0A2W6MXG5"/>
<dbReference type="Pfam" id="PF02527">
    <property type="entry name" value="GidB"/>
    <property type="match status" value="1"/>
</dbReference>
<dbReference type="GO" id="GO:0005829">
    <property type="term" value="C:cytosol"/>
    <property type="evidence" value="ECO:0007669"/>
    <property type="project" value="TreeGrafter"/>
</dbReference>
<keyword evidence="2 6" id="KW-0698">rRNA processing</keyword>
<dbReference type="EC" id="2.1.1.-" evidence="6"/>
<comment type="similarity">
    <text evidence="6">Belongs to the methyltransferase superfamily. RNA methyltransferase RsmG family.</text>
</comment>
<evidence type="ECO:0000256" key="4">
    <source>
        <dbReference type="ARBA" id="ARBA00022679"/>
    </source>
</evidence>
<comment type="caution">
    <text evidence="6">Lacks conserved residue(s) required for the propagation of feature annotation.</text>
</comment>
<proteinExistence type="inferred from homology"/>
<dbReference type="PANTHER" id="PTHR31760:SF0">
    <property type="entry name" value="S-ADENOSYL-L-METHIONINE-DEPENDENT METHYLTRANSFERASES SUPERFAMILY PROTEIN"/>
    <property type="match status" value="1"/>
</dbReference>
<dbReference type="SUPFAM" id="SSF53335">
    <property type="entry name" value="S-adenosyl-L-methionine-dependent methyltransferases"/>
    <property type="match status" value="1"/>
</dbReference>
<organism evidence="7 8">
    <name type="scientific">Helicobacter valdiviensis</name>
    <dbReference type="NCBI Taxonomy" id="1458358"/>
    <lineage>
        <taxon>Bacteria</taxon>
        <taxon>Pseudomonadati</taxon>
        <taxon>Campylobacterota</taxon>
        <taxon>Epsilonproteobacteria</taxon>
        <taxon>Campylobacterales</taxon>
        <taxon>Helicobacteraceae</taxon>
        <taxon>Helicobacter</taxon>
    </lineage>
</organism>
<dbReference type="NCBIfam" id="TIGR00138">
    <property type="entry name" value="rsmG_gidB"/>
    <property type="match status" value="1"/>
</dbReference>
<dbReference type="OrthoDB" id="9808773at2"/>
<evidence type="ECO:0000256" key="6">
    <source>
        <dbReference type="HAMAP-Rule" id="MF_00074"/>
    </source>
</evidence>
<comment type="caution">
    <text evidence="7">The sequence shown here is derived from an EMBL/GenBank/DDBJ whole genome shotgun (WGS) entry which is preliminary data.</text>
</comment>
<dbReference type="RefSeq" id="WP_111229189.1">
    <property type="nucleotide sequence ID" value="NZ_NBIU01000004.1"/>
</dbReference>
<feature type="binding site" evidence="6">
    <location>
        <position position="122"/>
    </location>
    <ligand>
        <name>S-adenosyl-L-methionine</name>
        <dbReference type="ChEBI" id="CHEBI:59789"/>
    </ligand>
</feature>
<reference evidence="7 8" key="1">
    <citation type="submission" date="2017-03" db="EMBL/GenBank/DDBJ databases">
        <title>Genomic and clinical evidence uncovers the enterohepatic species Helicobacter valdiviensis as a potential human intestinal pathogen.</title>
        <authorList>
            <person name="Fresia P."/>
            <person name="Jara R."/>
            <person name="Sierra R."/>
            <person name="Ferres I."/>
            <person name="Greif G."/>
            <person name="Iraola G."/>
            <person name="Collado L."/>
        </authorList>
    </citation>
    <scope>NUCLEOTIDE SEQUENCE [LARGE SCALE GENOMIC DNA]</scope>
    <source>
        <strain evidence="7 8">WBE14</strain>
    </source>
</reference>
<keyword evidence="4 6" id="KW-0808">Transferase</keyword>
<dbReference type="HAMAP" id="MF_00074">
    <property type="entry name" value="16SrRNA_methyltr_G"/>
    <property type="match status" value="1"/>
</dbReference>
<dbReference type="InterPro" id="IPR003682">
    <property type="entry name" value="rRNA_ssu_MeTfrase_G"/>
</dbReference>
<name>A0A2W6MXG5_9HELI</name>
<evidence type="ECO:0000256" key="5">
    <source>
        <dbReference type="ARBA" id="ARBA00022691"/>
    </source>
</evidence>
<feature type="binding site" evidence="6">
    <location>
        <position position="62"/>
    </location>
    <ligand>
        <name>S-adenosyl-L-methionine</name>
        <dbReference type="ChEBI" id="CHEBI:59789"/>
    </ligand>
</feature>
<dbReference type="Gene3D" id="3.40.50.150">
    <property type="entry name" value="Vaccinia Virus protein VP39"/>
    <property type="match status" value="1"/>
</dbReference>
<keyword evidence="1 6" id="KW-0963">Cytoplasm</keyword>
<accession>A0A2W6MXG5</accession>
<protein>
    <recommendedName>
        <fullName evidence="6">Ribosomal RNA small subunit methyltransferase G</fullName>
        <ecNumber evidence="6">2.1.1.-</ecNumber>
    </recommendedName>
    <alternativeName>
        <fullName evidence="6">16S rRNA 7-methylguanosine methyltransferase</fullName>
        <shortName evidence="6">16S rRNA m7G methyltransferase</shortName>
    </alternativeName>
</protein>
<dbReference type="EMBL" id="NBIU01000004">
    <property type="protein sequence ID" value="PZT48669.1"/>
    <property type="molecule type" value="Genomic_DNA"/>
</dbReference>
<feature type="binding site" evidence="6">
    <location>
        <begin position="107"/>
        <end position="108"/>
    </location>
    <ligand>
        <name>S-adenosyl-L-methionine</name>
        <dbReference type="ChEBI" id="CHEBI:59789"/>
    </ligand>
</feature>
<evidence type="ECO:0000313" key="8">
    <source>
        <dbReference type="Proteomes" id="UP000249746"/>
    </source>
</evidence>
<dbReference type="PIRSF" id="PIRSF003078">
    <property type="entry name" value="GidB"/>
    <property type="match status" value="1"/>
</dbReference>
<dbReference type="Proteomes" id="UP000249746">
    <property type="component" value="Unassembled WGS sequence"/>
</dbReference>
<sequence>MKKLEKYIEILEKWNKIHSLSGAKNKKSIQENIEDSLKPLEFEELKWKEQRLILDVGSGNGFPAIPLAIALEVPFILCEPNAKKAAFLHHLKIELELNNVEVVRSKVQDLNLACKPSLITSRALLGTLDLISLCKGVKEATTSFLFFKGSKVKEELEGLKKYKIYNHHYRNYLFIQGESLCNG</sequence>
<keyword evidence="5 6" id="KW-0949">S-adenosyl-L-methionine</keyword>
<comment type="function">
    <text evidence="6">Specifically methylates the N7 position of a guanine in 16S rRNA.</text>
</comment>
<dbReference type="PANTHER" id="PTHR31760">
    <property type="entry name" value="S-ADENOSYL-L-METHIONINE-DEPENDENT METHYLTRANSFERASES SUPERFAMILY PROTEIN"/>
    <property type="match status" value="1"/>
</dbReference>
<evidence type="ECO:0000256" key="3">
    <source>
        <dbReference type="ARBA" id="ARBA00022603"/>
    </source>
</evidence>
<feature type="binding site" evidence="6">
    <location>
        <position position="57"/>
    </location>
    <ligand>
        <name>S-adenosyl-L-methionine</name>
        <dbReference type="ChEBI" id="CHEBI:59789"/>
    </ligand>
</feature>
<dbReference type="CDD" id="cd02440">
    <property type="entry name" value="AdoMet_MTases"/>
    <property type="match status" value="1"/>
</dbReference>
<evidence type="ECO:0000313" key="7">
    <source>
        <dbReference type="EMBL" id="PZT48669.1"/>
    </source>
</evidence>